<dbReference type="Pfam" id="PF12697">
    <property type="entry name" value="Abhydrolase_6"/>
    <property type="match status" value="1"/>
</dbReference>
<gene>
    <name evidence="3" type="ORF">BJX66DRAFT_317514</name>
</gene>
<accession>A0ABR4FL71</accession>
<dbReference type="PANTHER" id="PTHR47842">
    <property type="entry name" value="EXPRESSED PROTEIN"/>
    <property type="match status" value="1"/>
</dbReference>
<dbReference type="InterPro" id="IPR029058">
    <property type="entry name" value="AB_hydrolase_fold"/>
</dbReference>
<protein>
    <recommendedName>
        <fullName evidence="2">AB hydrolase-1 domain-containing protein</fullName>
    </recommendedName>
</protein>
<dbReference type="PANTHER" id="PTHR47842:SF3">
    <property type="entry name" value="DUF676 DOMAIN-CONTAINING PROTEIN"/>
    <property type="match status" value="1"/>
</dbReference>
<dbReference type="SUPFAM" id="SSF53474">
    <property type="entry name" value="alpha/beta-Hydrolases"/>
    <property type="match status" value="1"/>
</dbReference>
<dbReference type="Proteomes" id="UP001610563">
    <property type="component" value="Unassembled WGS sequence"/>
</dbReference>
<name>A0ABR4FL71_9EURO</name>
<organism evidence="3 4">
    <name type="scientific">Aspergillus keveii</name>
    <dbReference type="NCBI Taxonomy" id="714993"/>
    <lineage>
        <taxon>Eukaryota</taxon>
        <taxon>Fungi</taxon>
        <taxon>Dikarya</taxon>
        <taxon>Ascomycota</taxon>
        <taxon>Pezizomycotina</taxon>
        <taxon>Eurotiomycetes</taxon>
        <taxon>Eurotiomycetidae</taxon>
        <taxon>Eurotiales</taxon>
        <taxon>Aspergillaceae</taxon>
        <taxon>Aspergillus</taxon>
        <taxon>Aspergillus subgen. Nidulantes</taxon>
    </lineage>
</organism>
<proteinExistence type="predicted"/>
<dbReference type="Gene3D" id="3.40.50.1820">
    <property type="entry name" value="alpha/beta hydrolase"/>
    <property type="match status" value="1"/>
</dbReference>
<reference evidence="3 4" key="1">
    <citation type="submission" date="2024-07" db="EMBL/GenBank/DDBJ databases">
        <title>Section-level genome sequencing and comparative genomics of Aspergillus sections Usti and Cavernicolus.</title>
        <authorList>
            <consortium name="Lawrence Berkeley National Laboratory"/>
            <person name="Nybo J.L."/>
            <person name="Vesth T.C."/>
            <person name="Theobald S."/>
            <person name="Frisvad J.C."/>
            <person name="Larsen T.O."/>
            <person name="Kjaerboelling I."/>
            <person name="Rothschild-Mancinelli K."/>
            <person name="Lyhne E.K."/>
            <person name="Kogle M.E."/>
            <person name="Barry K."/>
            <person name="Clum A."/>
            <person name="Na H."/>
            <person name="Ledsgaard L."/>
            <person name="Lin J."/>
            <person name="Lipzen A."/>
            <person name="Kuo A."/>
            <person name="Riley R."/>
            <person name="Mondo S."/>
            <person name="Labutti K."/>
            <person name="Haridas S."/>
            <person name="Pangalinan J."/>
            <person name="Salamov A.A."/>
            <person name="Simmons B.A."/>
            <person name="Magnuson J.K."/>
            <person name="Chen J."/>
            <person name="Drula E."/>
            <person name="Henrissat B."/>
            <person name="Wiebenga A."/>
            <person name="Lubbers R.J."/>
            <person name="Gomes A.C."/>
            <person name="Makela M.R."/>
            <person name="Stajich J."/>
            <person name="Grigoriev I.V."/>
            <person name="Mortensen U.H."/>
            <person name="De Vries R.P."/>
            <person name="Baker S.E."/>
            <person name="Andersen M.R."/>
        </authorList>
    </citation>
    <scope>NUCLEOTIDE SEQUENCE [LARGE SCALE GENOMIC DNA]</scope>
    <source>
        <strain evidence="3 4">CBS 209.92</strain>
    </source>
</reference>
<evidence type="ECO:0000313" key="3">
    <source>
        <dbReference type="EMBL" id="KAL2783967.1"/>
    </source>
</evidence>
<dbReference type="InterPro" id="IPR000073">
    <property type="entry name" value="AB_hydrolase_1"/>
</dbReference>
<evidence type="ECO:0000313" key="4">
    <source>
        <dbReference type="Proteomes" id="UP001610563"/>
    </source>
</evidence>
<evidence type="ECO:0000256" key="1">
    <source>
        <dbReference type="SAM" id="MobiDB-lite"/>
    </source>
</evidence>
<sequence>MTAYKLPNTLSERYLPASADAGGSDLPSQEGKRRLLLVYIHGFLGSEESFYQFPRKVHDLLAVSLVETHVVYTKIYPRYKTRRPIHEARDDISQWLSPHEASDLDVILLGHSLGGLIAAEVALMTCRSPSGQHQAKQLKHNIAGMVAFDAPFLGLHPRVVGTGIGKLFHRKRDASNEGGDQEDAIAGIIATEDATFNPALTNDVHKPRWKGWDGARHFFEKNSRHLSRSALQYVFSYYDHAGCLNDYIGLVRRHKKLCRLTQMGDLPGSSPSGPRFGFVNYFTTAHPVKSKLATGIDRDKRLWHEKQTTRCETAELRQDLVARRHSTSMIPGQPKEGTDGSSFHSAVDPVSSRAPGDSISPPASSCDAGERDSRLDGSSPGARSGLPIYKWRTADPGRAVQLRGKDAA</sequence>
<feature type="domain" description="AB hydrolase-1" evidence="2">
    <location>
        <begin position="37"/>
        <end position="175"/>
    </location>
</feature>
<evidence type="ECO:0000259" key="2">
    <source>
        <dbReference type="Pfam" id="PF12697"/>
    </source>
</evidence>
<dbReference type="EMBL" id="JBFTWV010000201">
    <property type="protein sequence ID" value="KAL2783967.1"/>
    <property type="molecule type" value="Genomic_DNA"/>
</dbReference>
<comment type="caution">
    <text evidence="3">The sequence shown here is derived from an EMBL/GenBank/DDBJ whole genome shotgun (WGS) entry which is preliminary data.</text>
</comment>
<feature type="region of interest" description="Disordered" evidence="1">
    <location>
        <begin position="323"/>
        <end position="408"/>
    </location>
</feature>
<keyword evidence="4" id="KW-1185">Reference proteome</keyword>